<evidence type="ECO:0000313" key="2">
    <source>
        <dbReference type="Proteomes" id="UP000041254"/>
    </source>
</evidence>
<dbReference type="OMA" id="NGIFREC"/>
<dbReference type="AlphaFoldDB" id="A0A0G4EGP9"/>
<dbReference type="EMBL" id="CDMY01000234">
    <property type="protein sequence ID" value="CEL95629.1"/>
    <property type="molecule type" value="Genomic_DNA"/>
</dbReference>
<gene>
    <name evidence="1" type="ORF">Vbra_4958</name>
</gene>
<dbReference type="OrthoDB" id="421671at2759"/>
<proteinExistence type="predicted"/>
<dbReference type="PhylomeDB" id="A0A0G4EGP9"/>
<dbReference type="Pfam" id="PF14234">
    <property type="entry name" value="DUF4336"/>
    <property type="match status" value="2"/>
</dbReference>
<evidence type="ECO:0000313" key="1">
    <source>
        <dbReference type="EMBL" id="CEL95629.1"/>
    </source>
</evidence>
<evidence type="ECO:0008006" key="3">
    <source>
        <dbReference type="Google" id="ProtNLM"/>
    </source>
</evidence>
<dbReference type="Proteomes" id="UP000041254">
    <property type="component" value="Unassembled WGS sequence"/>
</dbReference>
<accession>A0A0G4EGP9</accession>
<dbReference type="InParanoid" id="A0A0G4EGP9"/>
<dbReference type="VEuPathDB" id="CryptoDB:Vbra_4958"/>
<dbReference type="PANTHER" id="PTHR33835:SF2">
    <property type="entry name" value="LYSINE-TRNA LIGASE"/>
    <property type="match status" value="1"/>
</dbReference>
<keyword evidence="2" id="KW-1185">Reference proteome</keyword>
<protein>
    <recommendedName>
        <fullName evidence="3">DUF4336 domain-containing protein</fullName>
    </recommendedName>
</protein>
<reference evidence="1 2" key="1">
    <citation type="submission" date="2014-11" db="EMBL/GenBank/DDBJ databases">
        <authorList>
            <person name="Zhu J."/>
            <person name="Qi W."/>
            <person name="Song R."/>
        </authorList>
    </citation>
    <scope>NUCLEOTIDE SEQUENCE [LARGE SCALE GENOMIC DNA]</scope>
</reference>
<sequence length="351" mass="39648">MHSSPTMLSLPPVLEGLLKPTTTGRPSSFVERRDERPDAGRFYLNPFWAPYFTRPTLRRQLDEWTWVFEQRLGLFNVSEIVRMTVLRLDSGGLFVFSPVAPTGECIALLNDIGGEVEYIVLPSAALEHKLFTQSFVKKYPRAEVFIAPGQFSYPFSPPGGPLGFTPDGVLTNDLITPFSNEIEHATFLASSDVGSAAEVAMFHKSSRTLLTVDSIALIDRRREERRDVKAQCSALQVLFFQCAPDVNPSGFFYNVPSKYDNWFDQLVVPPTVRKWVIEVNPQTTKEWLDRISRFKFDRIIPCHFDAPIAANTRDFLASFSFLTDRRKADATFRPGLAPFIESVAESLPKGR</sequence>
<organism evidence="1 2">
    <name type="scientific">Vitrella brassicaformis (strain CCMP3155)</name>
    <dbReference type="NCBI Taxonomy" id="1169540"/>
    <lineage>
        <taxon>Eukaryota</taxon>
        <taxon>Sar</taxon>
        <taxon>Alveolata</taxon>
        <taxon>Colpodellida</taxon>
        <taxon>Vitrellaceae</taxon>
        <taxon>Vitrella</taxon>
    </lineage>
</organism>
<dbReference type="PANTHER" id="PTHR33835">
    <property type="entry name" value="YALI0C07656P"/>
    <property type="match status" value="1"/>
</dbReference>
<name>A0A0G4EGP9_VITBC</name>
<dbReference type="InterPro" id="IPR025638">
    <property type="entry name" value="DUF4336"/>
</dbReference>